<comment type="caution">
    <text evidence="4">The sequence shown here is derived from an EMBL/GenBank/DDBJ whole genome shotgun (WGS) entry which is preliminary data.</text>
</comment>
<dbReference type="InterPro" id="IPR002777">
    <property type="entry name" value="PFD_beta-like"/>
</dbReference>
<dbReference type="SUPFAM" id="SSF46579">
    <property type="entry name" value="Prefoldin"/>
    <property type="match status" value="1"/>
</dbReference>
<feature type="coiled-coil region" evidence="3">
    <location>
        <begin position="80"/>
        <end position="125"/>
    </location>
</feature>
<dbReference type="GO" id="GO:0005737">
    <property type="term" value="C:cytoplasm"/>
    <property type="evidence" value="ECO:0007669"/>
    <property type="project" value="TreeGrafter"/>
</dbReference>
<dbReference type="GO" id="GO:0016272">
    <property type="term" value="C:prefoldin complex"/>
    <property type="evidence" value="ECO:0007669"/>
    <property type="project" value="InterPro"/>
</dbReference>
<dbReference type="GeneID" id="39983635"/>
<evidence type="ECO:0000313" key="4">
    <source>
        <dbReference type="EMBL" id="ORC90985.1"/>
    </source>
</evidence>
<evidence type="ECO:0008006" key="6">
    <source>
        <dbReference type="Google" id="ProtNLM"/>
    </source>
</evidence>
<dbReference type="PANTHER" id="PTHR20903">
    <property type="entry name" value="PREFOLDIN SUBUNIT 1-RELATED"/>
    <property type="match status" value="1"/>
</dbReference>
<comment type="similarity">
    <text evidence="1">Belongs to the prefoldin subunit beta family.</text>
</comment>
<protein>
    <recommendedName>
        <fullName evidence="6">Prefoldin subunit</fullName>
    </recommendedName>
</protein>
<feature type="coiled-coil region" evidence="3">
    <location>
        <begin position="9"/>
        <end position="36"/>
    </location>
</feature>
<gene>
    <name evidence="4" type="ORF">TM35_000074090</name>
</gene>
<organism evidence="4 5">
    <name type="scientific">Trypanosoma theileri</name>
    <dbReference type="NCBI Taxonomy" id="67003"/>
    <lineage>
        <taxon>Eukaryota</taxon>
        <taxon>Discoba</taxon>
        <taxon>Euglenozoa</taxon>
        <taxon>Kinetoplastea</taxon>
        <taxon>Metakinetoplastina</taxon>
        <taxon>Trypanosomatida</taxon>
        <taxon>Trypanosomatidae</taxon>
        <taxon>Trypanosoma</taxon>
    </lineage>
</organism>
<keyword evidence="2" id="KW-0143">Chaperone</keyword>
<name>A0A1X0P260_9TRYP</name>
<evidence type="ECO:0000256" key="2">
    <source>
        <dbReference type="ARBA" id="ARBA00023186"/>
    </source>
</evidence>
<dbReference type="AlphaFoldDB" id="A0A1X0P260"/>
<proteinExistence type="inferred from homology"/>
<evidence type="ECO:0000256" key="3">
    <source>
        <dbReference type="SAM" id="Coils"/>
    </source>
</evidence>
<dbReference type="GO" id="GO:0051082">
    <property type="term" value="F:unfolded protein binding"/>
    <property type="evidence" value="ECO:0007669"/>
    <property type="project" value="InterPro"/>
</dbReference>
<reference evidence="4 5" key="1">
    <citation type="submission" date="2017-03" db="EMBL/GenBank/DDBJ databases">
        <title>An alternative strategy for trypanosome survival in the mammalian bloodstream revealed through genome and transcriptome analysis of the ubiquitous bovine parasite Trypanosoma (Megatrypanum) theileri.</title>
        <authorList>
            <person name="Kelly S."/>
            <person name="Ivens A."/>
            <person name="Mott A."/>
            <person name="O'Neill E."/>
            <person name="Emms D."/>
            <person name="Macleod O."/>
            <person name="Voorheis P."/>
            <person name="Matthews J."/>
            <person name="Matthews K."/>
            <person name="Carrington M."/>
        </authorList>
    </citation>
    <scope>NUCLEOTIDE SEQUENCE [LARGE SCALE GENOMIC DNA]</scope>
    <source>
        <strain evidence="4">Edinburgh</strain>
    </source>
</reference>
<dbReference type="EMBL" id="NBCO01000007">
    <property type="protein sequence ID" value="ORC90985.1"/>
    <property type="molecule type" value="Genomic_DNA"/>
</dbReference>
<keyword evidence="3" id="KW-0175">Coiled coil</keyword>
<sequence>MSALVEAERMEREKALVEAQQRVDMLRETVRVMANRQMVLMGTKRRLEISTRELTKLKPDHSVYESIGRVFLRTPVNTLIAKQTEQAEKCEAEEKRLSGEKQRIAEQLQKDEVQLREAAQVYMAEMNARRQQQQQQQQQQR</sequence>
<evidence type="ECO:0000256" key="1">
    <source>
        <dbReference type="ARBA" id="ARBA00008045"/>
    </source>
</evidence>
<evidence type="ECO:0000313" key="5">
    <source>
        <dbReference type="Proteomes" id="UP000192257"/>
    </source>
</evidence>
<dbReference type="RefSeq" id="XP_028885051.1">
    <property type="nucleotide sequence ID" value="XM_029023855.1"/>
</dbReference>
<keyword evidence="5" id="KW-1185">Reference proteome</keyword>
<dbReference type="InterPro" id="IPR009053">
    <property type="entry name" value="Prefoldin"/>
</dbReference>
<dbReference type="OrthoDB" id="5242628at2759"/>
<dbReference type="VEuPathDB" id="TriTrypDB:TM35_000074090"/>
<accession>A0A1X0P260</accession>
<dbReference type="Gene3D" id="1.10.287.370">
    <property type="match status" value="1"/>
</dbReference>
<dbReference type="GO" id="GO:0044183">
    <property type="term" value="F:protein folding chaperone"/>
    <property type="evidence" value="ECO:0007669"/>
    <property type="project" value="TreeGrafter"/>
</dbReference>
<dbReference type="Pfam" id="PF01920">
    <property type="entry name" value="Prefoldin_2"/>
    <property type="match status" value="1"/>
</dbReference>
<dbReference type="Proteomes" id="UP000192257">
    <property type="component" value="Unassembled WGS sequence"/>
</dbReference>
<dbReference type="PANTHER" id="PTHR20903:SF0">
    <property type="entry name" value="PREFOLDIN SUBUNIT 1"/>
    <property type="match status" value="1"/>
</dbReference>